<gene>
    <name evidence="2" type="ORF">Purlil1_2430</name>
</gene>
<accession>A0ABR0CC13</accession>
<evidence type="ECO:0000256" key="1">
    <source>
        <dbReference type="SAM" id="MobiDB-lite"/>
    </source>
</evidence>
<evidence type="ECO:0008006" key="4">
    <source>
        <dbReference type="Google" id="ProtNLM"/>
    </source>
</evidence>
<organism evidence="2 3">
    <name type="scientific">Purpureocillium lilacinum</name>
    <name type="common">Paecilomyces lilacinus</name>
    <dbReference type="NCBI Taxonomy" id="33203"/>
    <lineage>
        <taxon>Eukaryota</taxon>
        <taxon>Fungi</taxon>
        <taxon>Dikarya</taxon>
        <taxon>Ascomycota</taxon>
        <taxon>Pezizomycotina</taxon>
        <taxon>Sordariomycetes</taxon>
        <taxon>Hypocreomycetidae</taxon>
        <taxon>Hypocreales</taxon>
        <taxon>Ophiocordycipitaceae</taxon>
        <taxon>Purpureocillium</taxon>
    </lineage>
</organism>
<name>A0ABR0CC13_PURLI</name>
<dbReference type="Proteomes" id="UP001287286">
    <property type="component" value="Unassembled WGS sequence"/>
</dbReference>
<feature type="region of interest" description="Disordered" evidence="1">
    <location>
        <begin position="765"/>
        <end position="789"/>
    </location>
</feature>
<evidence type="ECO:0000313" key="2">
    <source>
        <dbReference type="EMBL" id="KAK4093273.1"/>
    </source>
</evidence>
<proteinExistence type="predicted"/>
<keyword evidence="3" id="KW-1185">Reference proteome</keyword>
<reference evidence="2 3" key="1">
    <citation type="journal article" date="2024" name="Microbiol. Resour. Announc.">
        <title>Genome annotations for the ascomycete fungi Trichoderma harzianum, Trichoderma aggressivum, and Purpureocillium lilacinum.</title>
        <authorList>
            <person name="Beijen E.P.W."/>
            <person name="Ohm R.A."/>
        </authorList>
    </citation>
    <scope>NUCLEOTIDE SEQUENCE [LARGE SCALE GENOMIC DNA]</scope>
    <source>
        <strain evidence="2 3">CBS 150709</strain>
    </source>
</reference>
<sequence length="883" mass="95865">MDVFPRPVLCALFGDGSWRGTANTLVRFMKPGSSIDHIWDWTDAPGGIASARLGGAHCQACQGTPGVLGRQKAMADGRNETGTAEPTRGGPFRGLVPVEPSPTPPGAHPPVNGPMEAYPALPALPARQNRQPAEAVEGWGTTNFGGYGSKGCFAWRRPQGQHHGIRGATIAVHLAACQAFHALLPCPLHVLRWCASCHLLPTQPTAAFCGLSCLSSGFDDNWNQNPQGAVPESGRAAIGKASNKARERAVARRSSLYYLSGSLGGALPHASARRPFVTHCAANCAVPSPGGQHRSLRYKYVRTAAWPEDKKGSAWWVVFPSEGLVPGPGSVPSLRGLCQSPFPTAAAFLVSSPFQPRALHLPLSVPVCPPLSLLCRPPLTRVLDARSFTKHKIVKSPSSWSTTPTPPPVLLVVGRTCAGCLKHAVSFLRFVRIPNDEYGVLRPSYLPDRSHRGRQSLVRQSGPTVLAHLGQPFPAPAPPWRRQTSRDQPRYVGLTIAHDHPFTIIPGHTASAQLPVRATDWTWHPPARVSATWRQHLRTSAIRPPTSRQPPRAPFCKRDLLREARAVHVVSCLVSPRGSQEAGGVMTMSMPSASSVFDSGLDGFSSPYLDKIVRNSISRAMETLDISAPSPGPPNASDLLNDMGDYCSRTAMMWALVTENLLKGPHLEQAARKAHERSCTDSGMSDLSEVARIDMDIDRLRKIRDLSIEFSNQVQATWRPQTPMSSPPSVHAASISPFLDTKMSLAGKSLSVSSEGESRALKARKLLPDSHAQSQTDLGNKSDESDESDDELFLDIDMDALRQRGKGNYSCPKGTRCKKGGVDKDGNLVVFDRNSSFAQHCNKHRKPWRCDVAGCPNPPKKRRFARRDGLERHKATVKHYVVT</sequence>
<evidence type="ECO:0000313" key="3">
    <source>
        <dbReference type="Proteomes" id="UP001287286"/>
    </source>
</evidence>
<comment type="caution">
    <text evidence="2">The sequence shown here is derived from an EMBL/GenBank/DDBJ whole genome shotgun (WGS) entry which is preliminary data.</text>
</comment>
<protein>
    <recommendedName>
        <fullName evidence="4">C2H2-type domain-containing protein</fullName>
    </recommendedName>
</protein>
<dbReference type="EMBL" id="JAWRVI010000006">
    <property type="protein sequence ID" value="KAK4093273.1"/>
    <property type="molecule type" value="Genomic_DNA"/>
</dbReference>